<name>A0A7H0YH55_9BACL</name>
<geneLocation type="plasmid" evidence="1 2">
    <name>pPlas1</name>
</geneLocation>
<sequence>MSSIRAFDRAQDAFNLAKKEPVQQKVLMFIIPSKVKQGVVKTETRFPYAGRIVSAYASCGTAGTTVTEIQVERCSQSDYDTIPNWNNIFADNLKFAADAKSTTNSTYAMADDAVHPDDHFRVNVVGLGQGIEDIVLEVVIQI</sequence>
<dbReference type="Proteomes" id="UP000516384">
    <property type="component" value="Plasmid pPlas1"/>
</dbReference>
<evidence type="ECO:0000313" key="2">
    <source>
        <dbReference type="Proteomes" id="UP000516384"/>
    </source>
</evidence>
<proteinExistence type="predicted"/>
<gene>
    <name evidence="1" type="ORF">IAQ67_29105</name>
</gene>
<accession>A0A7H0YH55</accession>
<keyword evidence="1" id="KW-0614">Plasmid</keyword>
<organism evidence="1 2">
    <name type="scientific">Paenibacillus peoriae</name>
    <dbReference type="NCBI Taxonomy" id="59893"/>
    <lineage>
        <taxon>Bacteria</taxon>
        <taxon>Bacillati</taxon>
        <taxon>Bacillota</taxon>
        <taxon>Bacilli</taxon>
        <taxon>Bacillales</taxon>
        <taxon>Paenibacillaceae</taxon>
        <taxon>Paenibacillus</taxon>
    </lineage>
</organism>
<protein>
    <submittedName>
        <fullName evidence="1">Uncharacterized protein</fullName>
    </submittedName>
</protein>
<reference evidence="1 2" key="1">
    <citation type="submission" date="2020-09" db="EMBL/GenBank/DDBJ databases">
        <title>Characterization of Paenibacillus peoriae strain ZF390 with broad-spectrum antimicrobial activity as a potential biocontrol agent.</title>
        <authorList>
            <person name="Li L."/>
            <person name="Zhao Y."/>
            <person name="Li B."/>
            <person name="Xie X."/>
        </authorList>
    </citation>
    <scope>NUCLEOTIDE SEQUENCE [LARGE SCALE GENOMIC DNA]</scope>
    <source>
        <strain evidence="1 2">ZF390</strain>
        <plasmid evidence="1 2">pPlas1</plasmid>
    </source>
</reference>
<dbReference type="EMBL" id="CP061173">
    <property type="protein sequence ID" value="QNR70413.1"/>
    <property type="molecule type" value="Genomic_DNA"/>
</dbReference>
<dbReference type="AlphaFoldDB" id="A0A7H0YH55"/>
<evidence type="ECO:0000313" key="1">
    <source>
        <dbReference type="EMBL" id="QNR70413.1"/>
    </source>
</evidence>
<dbReference type="RefSeq" id="WP_190299720.1">
    <property type="nucleotide sequence ID" value="NZ_CP061173.1"/>
</dbReference>